<dbReference type="AlphaFoldDB" id="A0A8E2DXL8"/>
<evidence type="ECO:0000313" key="6">
    <source>
        <dbReference type="Proteomes" id="UP000250266"/>
    </source>
</evidence>
<dbReference type="EMBL" id="KV745724">
    <property type="protein sequence ID" value="OCK73566.1"/>
    <property type="molecule type" value="Genomic_DNA"/>
</dbReference>
<dbReference type="InterPro" id="IPR022812">
    <property type="entry name" value="Dynamin"/>
</dbReference>
<dbReference type="Pfam" id="PF01031">
    <property type="entry name" value="Dynamin_M"/>
    <property type="match status" value="1"/>
</dbReference>
<protein>
    <submittedName>
        <fullName evidence="5">Uncharacterized protein</fullName>
    </submittedName>
</protein>
<dbReference type="PROSITE" id="PS51388">
    <property type="entry name" value="GED"/>
    <property type="match status" value="1"/>
</dbReference>
<keyword evidence="1" id="KW-0547">Nucleotide-binding</keyword>
<dbReference type="GO" id="GO:0005739">
    <property type="term" value="C:mitochondrion"/>
    <property type="evidence" value="ECO:0007669"/>
    <property type="project" value="TreeGrafter"/>
</dbReference>
<keyword evidence="2" id="KW-0342">GTP-binding</keyword>
<evidence type="ECO:0000256" key="1">
    <source>
        <dbReference type="ARBA" id="ARBA00022741"/>
    </source>
</evidence>
<organism evidence="5 6">
    <name type="scientific">Lepidopterella palustris CBS 459.81</name>
    <dbReference type="NCBI Taxonomy" id="1314670"/>
    <lineage>
        <taxon>Eukaryota</taxon>
        <taxon>Fungi</taxon>
        <taxon>Dikarya</taxon>
        <taxon>Ascomycota</taxon>
        <taxon>Pezizomycotina</taxon>
        <taxon>Dothideomycetes</taxon>
        <taxon>Pleosporomycetidae</taxon>
        <taxon>Mytilinidiales</taxon>
        <taxon>Argynnaceae</taxon>
        <taxon>Lepidopterella</taxon>
    </lineage>
</organism>
<name>A0A8E2DXL8_9PEZI</name>
<evidence type="ECO:0000259" key="4">
    <source>
        <dbReference type="PROSITE" id="PS51718"/>
    </source>
</evidence>
<dbReference type="PRINTS" id="PR00195">
    <property type="entry name" value="DYNAMIN"/>
</dbReference>
<dbReference type="GO" id="GO:0048312">
    <property type="term" value="P:intracellular distribution of mitochondria"/>
    <property type="evidence" value="ECO:0007669"/>
    <property type="project" value="TreeGrafter"/>
</dbReference>
<feature type="domain" description="Dynamin-type G" evidence="4">
    <location>
        <begin position="47"/>
        <end position="334"/>
    </location>
</feature>
<evidence type="ECO:0000313" key="5">
    <source>
        <dbReference type="EMBL" id="OCK73566.1"/>
    </source>
</evidence>
<dbReference type="Pfam" id="PF00350">
    <property type="entry name" value="Dynamin_N"/>
    <property type="match status" value="1"/>
</dbReference>
<dbReference type="GO" id="GO:0000266">
    <property type="term" value="P:mitochondrial fission"/>
    <property type="evidence" value="ECO:0007669"/>
    <property type="project" value="TreeGrafter"/>
</dbReference>
<dbReference type="GO" id="GO:0016020">
    <property type="term" value="C:membrane"/>
    <property type="evidence" value="ECO:0007669"/>
    <property type="project" value="TreeGrafter"/>
</dbReference>
<keyword evidence="6" id="KW-1185">Reference proteome</keyword>
<dbReference type="InterPro" id="IPR000375">
    <property type="entry name" value="Dynamin_stalk"/>
</dbReference>
<dbReference type="PANTHER" id="PTHR11566:SF149">
    <property type="entry name" value="GTPASE, PUTATIVE (AFU_ORTHOLOGUE AFUA_6G11890)-RELATED"/>
    <property type="match status" value="1"/>
</dbReference>
<feature type="domain" description="GED" evidence="3">
    <location>
        <begin position="547"/>
        <end position="638"/>
    </location>
</feature>
<dbReference type="InterPro" id="IPR045063">
    <property type="entry name" value="Dynamin_N"/>
</dbReference>
<dbReference type="InterPro" id="IPR020850">
    <property type="entry name" value="GED_dom"/>
</dbReference>
<accession>A0A8E2DXL8</accession>
<dbReference type="FunFam" id="3.40.50.300:FF:001425">
    <property type="entry name" value="Dynamin GTPase, putative"/>
    <property type="match status" value="1"/>
</dbReference>
<reference evidence="5 6" key="1">
    <citation type="journal article" date="2016" name="Nat. Commun.">
        <title>Ectomycorrhizal ecology is imprinted in the genome of the dominant symbiotic fungus Cenococcum geophilum.</title>
        <authorList>
            <consortium name="DOE Joint Genome Institute"/>
            <person name="Peter M."/>
            <person name="Kohler A."/>
            <person name="Ohm R.A."/>
            <person name="Kuo A."/>
            <person name="Krutzmann J."/>
            <person name="Morin E."/>
            <person name="Arend M."/>
            <person name="Barry K.W."/>
            <person name="Binder M."/>
            <person name="Choi C."/>
            <person name="Clum A."/>
            <person name="Copeland A."/>
            <person name="Grisel N."/>
            <person name="Haridas S."/>
            <person name="Kipfer T."/>
            <person name="LaButti K."/>
            <person name="Lindquist E."/>
            <person name="Lipzen A."/>
            <person name="Maire R."/>
            <person name="Meier B."/>
            <person name="Mihaltcheva S."/>
            <person name="Molinier V."/>
            <person name="Murat C."/>
            <person name="Poggeler S."/>
            <person name="Quandt C.A."/>
            <person name="Sperisen C."/>
            <person name="Tritt A."/>
            <person name="Tisserant E."/>
            <person name="Crous P.W."/>
            <person name="Henrissat B."/>
            <person name="Nehls U."/>
            <person name="Egli S."/>
            <person name="Spatafora J.W."/>
            <person name="Grigoriev I.V."/>
            <person name="Martin F.M."/>
        </authorList>
    </citation>
    <scope>NUCLEOTIDE SEQUENCE [LARGE SCALE GENOMIC DNA]</scope>
    <source>
        <strain evidence="5 6">CBS 459.81</strain>
    </source>
</reference>
<dbReference type="SUPFAM" id="SSF52540">
    <property type="entry name" value="P-loop containing nucleoside triphosphate hydrolases"/>
    <property type="match status" value="1"/>
</dbReference>
<dbReference type="SMART" id="SM00053">
    <property type="entry name" value="DYNc"/>
    <property type="match status" value="1"/>
</dbReference>
<evidence type="ECO:0000259" key="3">
    <source>
        <dbReference type="PROSITE" id="PS51388"/>
    </source>
</evidence>
<dbReference type="InterPro" id="IPR027417">
    <property type="entry name" value="P-loop_NTPase"/>
</dbReference>
<dbReference type="GO" id="GO:0008017">
    <property type="term" value="F:microtubule binding"/>
    <property type="evidence" value="ECO:0007669"/>
    <property type="project" value="TreeGrafter"/>
</dbReference>
<dbReference type="PANTHER" id="PTHR11566">
    <property type="entry name" value="DYNAMIN"/>
    <property type="match status" value="1"/>
</dbReference>
<dbReference type="GO" id="GO:0006897">
    <property type="term" value="P:endocytosis"/>
    <property type="evidence" value="ECO:0007669"/>
    <property type="project" value="TreeGrafter"/>
</dbReference>
<dbReference type="InterPro" id="IPR030381">
    <property type="entry name" value="G_DYNAMIN_dom"/>
</dbReference>
<dbReference type="GO" id="GO:0005874">
    <property type="term" value="C:microtubule"/>
    <property type="evidence" value="ECO:0007669"/>
    <property type="project" value="TreeGrafter"/>
</dbReference>
<dbReference type="Gene3D" id="3.40.50.300">
    <property type="entry name" value="P-loop containing nucleotide triphosphate hydrolases"/>
    <property type="match status" value="1"/>
</dbReference>
<dbReference type="PROSITE" id="PS51718">
    <property type="entry name" value="G_DYNAMIN_2"/>
    <property type="match status" value="1"/>
</dbReference>
<dbReference type="InterPro" id="IPR001401">
    <property type="entry name" value="Dynamin_GTPase"/>
</dbReference>
<dbReference type="CDD" id="cd08771">
    <property type="entry name" value="DLP_1"/>
    <property type="match status" value="1"/>
</dbReference>
<proteinExistence type="predicted"/>
<gene>
    <name evidence="5" type="ORF">K432DRAFT_473141</name>
</gene>
<evidence type="ECO:0000256" key="2">
    <source>
        <dbReference type="ARBA" id="ARBA00023134"/>
    </source>
</evidence>
<dbReference type="OrthoDB" id="415706at2759"/>
<sequence length="640" mass="72297">MAEESSKQTKDSGNGGEALALHQLVSADQEILLDTIDQLRGYGISKDLDLPQIIVCGDQSSGKSSLLEAISRLPFPKGDSVCTTFATELALRRNNTSEPSITIKPAGSRDNDEKELLSSFAPSVTGLGGFESMVKNAKEFLREHGKSLPDSYFEDLLHVEVSNPKWPPLTLVDLPGIIHAPNSRQVEEDVDKVNNLVQSYMTNKSCIILAIVTAKNDLEGQKVLRMVKKVDPKGERTIGIITKPDTLSPGSDGELKFVKCAKNEEHELQLGWHVVTNQGFENRHQSLDKRDEVEREFFSKGIWKTALRPDQLGIPALRDRLSTLLTSKIRSALPGIISKINSNLAECQTDLLQLGIPRATPGEQRAYLSSISQHFQRLIEQALDGNYHQDRSFFRADLPDDDPRRMRAVLQNLNEEFAATMHRCGHQREFLKKSAPTVWAIVCEFLKVTASHVATKKSAEAICRKLFKKRIIQLLKPYKQGHLISYDQDLVRTMKNLRDRSKNEYLLKKLNEYKANPETPEPSVQKLYDRVRDMLQEKHMDGDDYASSELLDYMEAYYWVALRTFIDNVATLAVEYCLIDGLKDIFGPTQVVQMSDEDVELLASESESIQQHRQALKKREQYLQGALCTFKQNLDRVPRG</sequence>
<dbReference type="Proteomes" id="UP000250266">
    <property type="component" value="Unassembled WGS sequence"/>
</dbReference>
<dbReference type="GO" id="GO:0005525">
    <property type="term" value="F:GTP binding"/>
    <property type="evidence" value="ECO:0007669"/>
    <property type="project" value="InterPro"/>
</dbReference>
<dbReference type="GO" id="GO:0003924">
    <property type="term" value="F:GTPase activity"/>
    <property type="evidence" value="ECO:0007669"/>
    <property type="project" value="InterPro"/>
</dbReference>
<dbReference type="GO" id="GO:0016559">
    <property type="term" value="P:peroxisome fission"/>
    <property type="evidence" value="ECO:0007669"/>
    <property type="project" value="TreeGrafter"/>
</dbReference>